<proteinExistence type="predicted"/>
<evidence type="ECO:0000313" key="2">
    <source>
        <dbReference type="EMBL" id="SDL89314.1"/>
    </source>
</evidence>
<accession>A0ABY0QTT0</accession>
<keyword evidence="1" id="KW-0472">Membrane</keyword>
<keyword evidence="3" id="KW-1185">Reference proteome</keyword>
<dbReference type="EMBL" id="FNHD01000008">
    <property type="protein sequence ID" value="SDL89314.1"/>
    <property type="molecule type" value="Genomic_DNA"/>
</dbReference>
<reference evidence="2 3" key="1">
    <citation type="submission" date="2016-10" db="EMBL/GenBank/DDBJ databases">
        <authorList>
            <person name="Varghese N."/>
            <person name="Submissions S."/>
        </authorList>
    </citation>
    <scope>NUCLEOTIDE SEQUENCE [LARGE SCALE GENOMIC DNA]</scope>
    <source>
        <strain evidence="2 3">CGMCC 1.10941</strain>
    </source>
</reference>
<organism evidence="2 3">
    <name type="scientific">Chryseobacterium taihuense</name>
    <dbReference type="NCBI Taxonomy" id="1141221"/>
    <lineage>
        <taxon>Bacteria</taxon>
        <taxon>Pseudomonadati</taxon>
        <taxon>Bacteroidota</taxon>
        <taxon>Flavobacteriia</taxon>
        <taxon>Flavobacteriales</taxon>
        <taxon>Weeksellaceae</taxon>
        <taxon>Chryseobacterium group</taxon>
        <taxon>Chryseobacterium</taxon>
    </lineage>
</organism>
<comment type="caution">
    <text evidence="2">The sequence shown here is derived from an EMBL/GenBank/DDBJ whole genome shotgun (WGS) entry which is preliminary data.</text>
</comment>
<keyword evidence="1" id="KW-0812">Transmembrane</keyword>
<evidence type="ECO:0000313" key="3">
    <source>
        <dbReference type="Proteomes" id="UP000199242"/>
    </source>
</evidence>
<gene>
    <name evidence="2" type="ORF">SAMN05216273_10858</name>
</gene>
<feature type="transmembrane region" description="Helical" evidence="1">
    <location>
        <begin position="55"/>
        <end position="84"/>
    </location>
</feature>
<dbReference type="Proteomes" id="UP000199242">
    <property type="component" value="Unassembled WGS sequence"/>
</dbReference>
<feature type="transmembrane region" description="Helical" evidence="1">
    <location>
        <begin position="90"/>
        <end position="108"/>
    </location>
</feature>
<name>A0ABY0QTT0_9FLAO</name>
<sequence length="140" mass="17050">MKLFKDGLKLIVIMYIFILSKILLQLVFGYVFSIETDIKFYKIFNIQKSVYTIDYVLFLTILYECIIFVIAYFLFFLILYFIVVNYGNKLWLHSIYFSSIYVIIIFAINNRMDDFNIFYLSMMFILGVLNWYLFKKWIIL</sequence>
<evidence type="ECO:0000256" key="1">
    <source>
        <dbReference type="SAM" id="Phobius"/>
    </source>
</evidence>
<keyword evidence="1" id="KW-1133">Transmembrane helix</keyword>
<feature type="transmembrane region" description="Helical" evidence="1">
    <location>
        <begin position="115"/>
        <end position="134"/>
    </location>
</feature>
<feature type="transmembrane region" description="Helical" evidence="1">
    <location>
        <begin position="12"/>
        <end position="34"/>
    </location>
</feature>
<protein>
    <submittedName>
        <fullName evidence="2">Uncharacterized protein</fullName>
    </submittedName>
</protein>